<evidence type="ECO:0000256" key="2">
    <source>
        <dbReference type="ARBA" id="ARBA00022679"/>
    </source>
</evidence>
<dbReference type="STRING" id="1189325.SAMN04488119_11165"/>
<protein>
    <submittedName>
        <fullName evidence="6">Sugar or nucleoside kinase, ribokinase family</fullName>
    </submittedName>
</protein>
<dbReference type="PANTHER" id="PTHR43085:SF57">
    <property type="entry name" value="CARBOHYDRATE KINASE PFKB DOMAIN-CONTAINING PROTEIN"/>
    <property type="match status" value="1"/>
</dbReference>
<proteinExistence type="inferred from homology"/>
<reference evidence="6 7" key="1">
    <citation type="submission" date="2016-12" db="EMBL/GenBank/DDBJ databases">
        <authorList>
            <person name="Song W.-J."/>
            <person name="Kurnit D.M."/>
        </authorList>
    </citation>
    <scope>NUCLEOTIDE SEQUENCE [LARGE SCALE GENOMIC DNA]</scope>
    <source>
        <strain evidence="6 7">CGMCC 1.10808</strain>
    </source>
</reference>
<accession>A0A1M7U0I7</accession>
<feature type="region of interest" description="Disordered" evidence="4">
    <location>
        <begin position="30"/>
        <end position="118"/>
    </location>
</feature>
<keyword evidence="3 6" id="KW-0418">Kinase</keyword>
<sequence length="394" mass="39140">MPRPDQPDAPRGALTLCIGAAHWDLIGRPETSAGDAALGPAAGGRPDGAPGAARRPAADAARDALPHARPDAPRALPPAPPAAPDARPDAPDAPPALSGARPEARPEAPLAAPLAPGADLPGRVLRRPGGVALNIAVALAAQGRPAALLAAVGRDAPADELERWLAARAVAAHLARTDAPTGVYLAIEDARGALFAAVADLPGCAALTPEALAAAIAAAPGATGAACWLAEANLPADSLAALARRAARPPLALVAASPAKAARLRAALAQGLRARRTGGAGVWLVSANRAEAEALAGRPLVDAPEAARALRDMGADEALVTDGPRAAAVLTAAGERASLTPPPLGHDRRARLVTGAGDALTAAYVHARLCAEPPDRALARGLAAARALLEETAP</sequence>
<organism evidence="6 7">
    <name type="scientific">Oceanicella actignis</name>
    <dbReference type="NCBI Taxonomy" id="1189325"/>
    <lineage>
        <taxon>Bacteria</taxon>
        <taxon>Pseudomonadati</taxon>
        <taxon>Pseudomonadota</taxon>
        <taxon>Alphaproteobacteria</taxon>
        <taxon>Rhodobacterales</taxon>
        <taxon>Paracoccaceae</taxon>
        <taxon>Oceanicella</taxon>
    </lineage>
</organism>
<dbReference type="Gene3D" id="3.40.1190.20">
    <property type="match status" value="1"/>
</dbReference>
<dbReference type="AlphaFoldDB" id="A0A1M7U0I7"/>
<evidence type="ECO:0000256" key="4">
    <source>
        <dbReference type="SAM" id="MobiDB-lite"/>
    </source>
</evidence>
<dbReference type="InterPro" id="IPR002173">
    <property type="entry name" value="Carboh/pur_kinase_PfkB_CS"/>
</dbReference>
<keyword evidence="7" id="KW-1185">Reference proteome</keyword>
<dbReference type="GO" id="GO:0016301">
    <property type="term" value="F:kinase activity"/>
    <property type="evidence" value="ECO:0007669"/>
    <property type="project" value="UniProtKB-KW"/>
</dbReference>
<comment type="similarity">
    <text evidence="1">Belongs to the carbohydrate kinase PfkB family.</text>
</comment>
<name>A0A1M7U0I7_9RHOB</name>
<dbReference type="InterPro" id="IPR029056">
    <property type="entry name" value="Ribokinase-like"/>
</dbReference>
<evidence type="ECO:0000256" key="3">
    <source>
        <dbReference type="ARBA" id="ARBA00022777"/>
    </source>
</evidence>
<dbReference type="SUPFAM" id="SSF53613">
    <property type="entry name" value="Ribokinase-like"/>
    <property type="match status" value="1"/>
</dbReference>
<keyword evidence="2" id="KW-0808">Transferase</keyword>
<dbReference type="EMBL" id="FRDL01000012">
    <property type="protein sequence ID" value="SHN76453.1"/>
    <property type="molecule type" value="Genomic_DNA"/>
</dbReference>
<feature type="compositionally biased region" description="Basic and acidic residues" evidence="4">
    <location>
        <begin position="56"/>
        <end position="72"/>
    </location>
</feature>
<dbReference type="RefSeq" id="WP_083581596.1">
    <property type="nucleotide sequence ID" value="NZ_FOHL01000011.1"/>
</dbReference>
<dbReference type="InterPro" id="IPR011611">
    <property type="entry name" value="PfkB_dom"/>
</dbReference>
<feature type="domain" description="Carbohydrate kinase PfkB" evidence="5">
    <location>
        <begin position="121"/>
        <end position="391"/>
    </location>
</feature>
<dbReference type="InterPro" id="IPR050306">
    <property type="entry name" value="PfkB_Carbo_kinase"/>
</dbReference>
<evidence type="ECO:0000313" key="7">
    <source>
        <dbReference type="Proteomes" id="UP000184066"/>
    </source>
</evidence>
<dbReference type="PANTHER" id="PTHR43085">
    <property type="entry name" value="HEXOKINASE FAMILY MEMBER"/>
    <property type="match status" value="1"/>
</dbReference>
<gene>
    <name evidence="6" type="ORF">SAMN05216200_11264</name>
</gene>
<evidence type="ECO:0000256" key="1">
    <source>
        <dbReference type="ARBA" id="ARBA00010688"/>
    </source>
</evidence>
<evidence type="ECO:0000259" key="5">
    <source>
        <dbReference type="Pfam" id="PF00294"/>
    </source>
</evidence>
<dbReference type="Pfam" id="PF00294">
    <property type="entry name" value="PfkB"/>
    <property type="match status" value="1"/>
</dbReference>
<feature type="compositionally biased region" description="Low complexity" evidence="4">
    <location>
        <begin position="95"/>
        <end position="118"/>
    </location>
</feature>
<dbReference type="PROSITE" id="PS00583">
    <property type="entry name" value="PFKB_KINASES_1"/>
    <property type="match status" value="1"/>
</dbReference>
<dbReference type="OrthoDB" id="7869371at2"/>
<evidence type="ECO:0000313" key="6">
    <source>
        <dbReference type="EMBL" id="SHN76453.1"/>
    </source>
</evidence>
<dbReference type="Proteomes" id="UP000184066">
    <property type="component" value="Unassembled WGS sequence"/>
</dbReference>